<dbReference type="SUPFAM" id="SSF52980">
    <property type="entry name" value="Restriction endonuclease-like"/>
    <property type="match status" value="1"/>
</dbReference>
<keyword evidence="3 6" id="KW-0227">DNA damage</keyword>
<keyword evidence="2 6" id="KW-0255">Endonuclease</keyword>
<evidence type="ECO:0000256" key="6">
    <source>
        <dbReference type="PIRNR" id="PIRNR018267"/>
    </source>
</evidence>
<dbReference type="GO" id="GO:0004519">
    <property type="term" value="F:endonuclease activity"/>
    <property type="evidence" value="ECO:0007669"/>
    <property type="project" value="UniProtKB-KW"/>
</dbReference>
<dbReference type="InterPro" id="IPR004603">
    <property type="entry name" value="DNA_mismatch_endonuc_vsr"/>
</dbReference>
<name>A0AAN5KTC7_LEGPN</name>
<comment type="caution">
    <text evidence="7">The sequence shown here is derived from an EMBL/GenBank/DDBJ whole genome shotgun (WGS) entry which is preliminary data.</text>
</comment>
<protein>
    <recommendedName>
        <fullName evidence="6">Very short patch repair endonuclease</fullName>
        <ecNumber evidence="6">3.1.-.-</ecNumber>
    </recommendedName>
</protein>
<accession>A0AAN5KTC7</accession>
<keyword evidence="5 6" id="KW-0234">DNA repair</keyword>
<evidence type="ECO:0000256" key="1">
    <source>
        <dbReference type="ARBA" id="ARBA00022722"/>
    </source>
</evidence>
<dbReference type="GO" id="GO:0016787">
    <property type="term" value="F:hydrolase activity"/>
    <property type="evidence" value="ECO:0007669"/>
    <property type="project" value="UniProtKB-KW"/>
</dbReference>
<evidence type="ECO:0000256" key="4">
    <source>
        <dbReference type="ARBA" id="ARBA00022801"/>
    </source>
</evidence>
<dbReference type="NCBIfam" id="TIGR00632">
    <property type="entry name" value="vsr"/>
    <property type="match status" value="1"/>
</dbReference>
<organism evidence="7 8">
    <name type="scientific">Legionella pneumophila</name>
    <dbReference type="NCBI Taxonomy" id="446"/>
    <lineage>
        <taxon>Bacteria</taxon>
        <taxon>Pseudomonadati</taxon>
        <taxon>Pseudomonadota</taxon>
        <taxon>Gammaproteobacteria</taxon>
        <taxon>Legionellales</taxon>
        <taxon>Legionellaceae</taxon>
        <taxon>Legionella</taxon>
    </lineage>
</organism>
<dbReference type="AlphaFoldDB" id="A0AAN5KTC7"/>
<reference evidence="7" key="2">
    <citation type="submission" date="2020-11" db="EMBL/GenBank/DDBJ databases">
        <authorList>
            <consortium name="NCBI Pathogen Detection Project"/>
        </authorList>
    </citation>
    <scope>NUCLEOTIDE SEQUENCE</scope>
    <source>
        <strain evidence="7">D3612</strain>
    </source>
</reference>
<dbReference type="Gene3D" id="3.40.960.10">
    <property type="entry name" value="VSR Endonuclease"/>
    <property type="match status" value="1"/>
</dbReference>
<evidence type="ECO:0000256" key="5">
    <source>
        <dbReference type="ARBA" id="ARBA00023204"/>
    </source>
</evidence>
<dbReference type="Pfam" id="PF03852">
    <property type="entry name" value="Vsr"/>
    <property type="match status" value="1"/>
</dbReference>
<dbReference type="InterPro" id="IPR011335">
    <property type="entry name" value="Restrct_endonuc-II-like"/>
</dbReference>
<reference evidence="7" key="1">
    <citation type="journal article" date="2018" name="Genome Biol.">
        <title>SKESA: strategic k-mer extension for scrupulous assemblies.</title>
        <authorList>
            <person name="Souvorov A."/>
            <person name="Agarwala R."/>
            <person name="Lipman D.J."/>
        </authorList>
    </citation>
    <scope>NUCLEOTIDE SEQUENCE</scope>
    <source>
        <strain evidence="7">D3612</strain>
    </source>
</reference>
<dbReference type="CDD" id="cd00221">
    <property type="entry name" value="Vsr"/>
    <property type="match status" value="1"/>
</dbReference>
<evidence type="ECO:0000313" key="8">
    <source>
        <dbReference type="Proteomes" id="UP000861567"/>
    </source>
</evidence>
<evidence type="ECO:0000256" key="3">
    <source>
        <dbReference type="ARBA" id="ARBA00022763"/>
    </source>
</evidence>
<keyword evidence="1 6" id="KW-0540">Nuclease</keyword>
<gene>
    <name evidence="7" type="primary">vsr</name>
    <name evidence="7" type="ORF">I8Y58_002786</name>
</gene>
<evidence type="ECO:0000313" key="7">
    <source>
        <dbReference type="EMBL" id="HAT1597530.1"/>
    </source>
</evidence>
<dbReference type="PIRSF" id="PIRSF018267">
    <property type="entry name" value="VSR_endonuc"/>
    <property type="match status" value="1"/>
</dbReference>
<evidence type="ECO:0000256" key="2">
    <source>
        <dbReference type="ARBA" id="ARBA00022759"/>
    </source>
</evidence>
<proteinExistence type="inferred from homology"/>
<dbReference type="GO" id="GO:0006298">
    <property type="term" value="P:mismatch repair"/>
    <property type="evidence" value="ECO:0007669"/>
    <property type="project" value="UniProtKB-UniRule"/>
</dbReference>
<dbReference type="Proteomes" id="UP000861567">
    <property type="component" value="Unassembled WGS sequence"/>
</dbReference>
<comment type="similarity">
    <text evidence="6">Belongs to the vsr family.</text>
</comment>
<keyword evidence="4 6" id="KW-0378">Hydrolase</keyword>
<sequence>MPDSLTPEERSRNMAAIKGKNTRPEMAVRQYLHKEGFRYRLHKKDLPGKPDIVLKKYNTVLFINGCFWHRHKDCRYAYTPKSNLKFWQNKFDKNVENDLKKQDHLKTLGWNVIVIWECEIKNKNWQERLKNRIINNV</sequence>
<dbReference type="EMBL" id="DACSEI010000043">
    <property type="protein sequence ID" value="HAT1597530.1"/>
    <property type="molecule type" value="Genomic_DNA"/>
</dbReference>
<comment type="function">
    <text evidence="6">May nick specific sequences that contain T:G mispairs resulting from m5C-deamination.</text>
</comment>
<dbReference type="EC" id="3.1.-.-" evidence="6"/>